<keyword evidence="8" id="KW-1185">Reference proteome</keyword>
<keyword evidence="4" id="KW-0804">Transcription</keyword>
<organism evidence="7 8">
    <name type="scientific">Segatella cerevisiae</name>
    <dbReference type="NCBI Taxonomy" id="2053716"/>
    <lineage>
        <taxon>Bacteria</taxon>
        <taxon>Pseudomonadati</taxon>
        <taxon>Bacteroidota</taxon>
        <taxon>Bacteroidia</taxon>
        <taxon>Bacteroidales</taxon>
        <taxon>Prevotellaceae</taxon>
        <taxon>Segatella</taxon>
    </lineage>
</organism>
<sequence length="198" mass="23813">MDRIESLIIEQLRLGNEKAYKYLYDHHYLVLCHIACQYVHDDYLSETIVSDVIFHLWEIRSDLHIETTIRSYLVSCVRNRCRDYLKSQYHLHEIKSSEDIPPNFSTCYLENQDYPLGRLLEKELEKQINLSVDRLPPQCRQVFRLSRFEGKHNQEIADQLGISINTVKYHLRYALAFLKKDLQKYLILVLSFILYYFF</sequence>
<dbReference type="InterPro" id="IPR013325">
    <property type="entry name" value="RNA_pol_sigma_r2"/>
</dbReference>
<keyword evidence="2" id="KW-0805">Transcription regulation</keyword>
<comment type="similarity">
    <text evidence="1">Belongs to the sigma-70 factor family. ECF subfamily.</text>
</comment>
<gene>
    <name evidence="7" type="ORF">NG821_09515</name>
</gene>
<feature type="domain" description="RNA polymerase sigma-70 region 2" evidence="5">
    <location>
        <begin position="23"/>
        <end position="88"/>
    </location>
</feature>
<dbReference type="PANTHER" id="PTHR43133:SF46">
    <property type="entry name" value="RNA POLYMERASE SIGMA-70 FACTOR ECF SUBFAMILY"/>
    <property type="match status" value="1"/>
</dbReference>
<proteinExistence type="inferred from homology"/>
<dbReference type="RefSeq" id="WP_252761430.1">
    <property type="nucleotide sequence ID" value="NZ_JAMXLY010000037.1"/>
</dbReference>
<dbReference type="InterPro" id="IPR014284">
    <property type="entry name" value="RNA_pol_sigma-70_dom"/>
</dbReference>
<dbReference type="SUPFAM" id="SSF88659">
    <property type="entry name" value="Sigma3 and sigma4 domains of RNA polymerase sigma factors"/>
    <property type="match status" value="1"/>
</dbReference>
<dbReference type="InterPro" id="IPR013324">
    <property type="entry name" value="RNA_pol_sigma_r3/r4-like"/>
</dbReference>
<dbReference type="InterPro" id="IPR013249">
    <property type="entry name" value="RNA_pol_sigma70_r4_t2"/>
</dbReference>
<protein>
    <submittedName>
        <fullName evidence="7">RNA polymerase sigma-70 factor</fullName>
    </submittedName>
</protein>
<dbReference type="NCBIfam" id="TIGR02937">
    <property type="entry name" value="sigma70-ECF"/>
    <property type="match status" value="1"/>
</dbReference>
<dbReference type="PANTHER" id="PTHR43133">
    <property type="entry name" value="RNA POLYMERASE ECF-TYPE SIGMA FACTO"/>
    <property type="match status" value="1"/>
</dbReference>
<dbReference type="NCBIfam" id="TIGR02985">
    <property type="entry name" value="Sig70_bacteroi1"/>
    <property type="match status" value="1"/>
</dbReference>
<dbReference type="Proteomes" id="UP001204015">
    <property type="component" value="Unassembled WGS sequence"/>
</dbReference>
<evidence type="ECO:0000259" key="5">
    <source>
        <dbReference type="Pfam" id="PF04542"/>
    </source>
</evidence>
<feature type="domain" description="RNA polymerase sigma factor 70 region 4 type 2" evidence="6">
    <location>
        <begin position="131"/>
        <end position="178"/>
    </location>
</feature>
<comment type="caution">
    <text evidence="7">The sequence shown here is derived from an EMBL/GenBank/DDBJ whole genome shotgun (WGS) entry which is preliminary data.</text>
</comment>
<evidence type="ECO:0000313" key="8">
    <source>
        <dbReference type="Proteomes" id="UP001204015"/>
    </source>
</evidence>
<reference evidence="7 8" key="1">
    <citation type="submission" date="2022-06" db="EMBL/GenBank/DDBJ databases">
        <title>A taxonomic note on the genus Prevotella: Description of four novel genera and emended description of the genera Hallella and Xylanibacter.</title>
        <authorList>
            <person name="Hitch T.C.A."/>
        </authorList>
    </citation>
    <scope>NUCLEOTIDE SEQUENCE [LARGE SCALE GENOMIC DNA]</scope>
    <source>
        <strain evidence="7 8">DSM 100619</strain>
    </source>
</reference>
<dbReference type="Gene3D" id="1.10.1740.10">
    <property type="match status" value="1"/>
</dbReference>
<evidence type="ECO:0000256" key="2">
    <source>
        <dbReference type="ARBA" id="ARBA00023015"/>
    </source>
</evidence>
<dbReference type="Pfam" id="PF04542">
    <property type="entry name" value="Sigma70_r2"/>
    <property type="match status" value="1"/>
</dbReference>
<dbReference type="Gene3D" id="1.10.10.10">
    <property type="entry name" value="Winged helix-like DNA-binding domain superfamily/Winged helix DNA-binding domain"/>
    <property type="match status" value="1"/>
</dbReference>
<evidence type="ECO:0000256" key="1">
    <source>
        <dbReference type="ARBA" id="ARBA00010641"/>
    </source>
</evidence>
<dbReference type="EMBL" id="JAMXLY010000037">
    <property type="protein sequence ID" value="MCO6026072.1"/>
    <property type="molecule type" value="Genomic_DNA"/>
</dbReference>
<dbReference type="InterPro" id="IPR036388">
    <property type="entry name" value="WH-like_DNA-bd_sf"/>
</dbReference>
<evidence type="ECO:0000256" key="3">
    <source>
        <dbReference type="ARBA" id="ARBA00023082"/>
    </source>
</evidence>
<dbReference type="SUPFAM" id="SSF88946">
    <property type="entry name" value="Sigma2 domain of RNA polymerase sigma factors"/>
    <property type="match status" value="1"/>
</dbReference>
<accession>A0ABT1C028</accession>
<dbReference type="InterPro" id="IPR039425">
    <property type="entry name" value="RNA_pol_sigma-70-like"/>
</dbReference>
<evidence type="ECO:0000313" key="7">
    <source>
        <dbReference type="EMBL" id="MCO6026072.1"/>
    </source>
</evidence>
<dbReference type="InterPro" id="IPR014327">
    <property type="entry name" value="RNA_pol_sigma70_bacteroid"/>
</dbReference>
<keyword evidence="3" id="KW-0731">Sigma factor</keyword>
<dbReference type="Pfam" id="PF08281">
    <property type="entry name" value="Sigma70_r4_2"/>
    <property type="match status" value="1"/>
</dbReference>
<evidence type="ECO:0000259" key="6">
    <source>
        <dbReference type="Pfam" id="PF08281"/>
    </source>
</evidence>
<evidence type="ECO:0000256" key="4">
    <source>
        <dbReference type="ARBA" id="ARBA00023163"/>
    </source>
</evidence>
<name>A0ABT1C028_9BACT</name>
<dbReference type="InterPro" id="IPR007627">
    <property type="entry name" value="RNA_pol_sigma70_r2"/>
</dbReference>